<dbReference type="RefSeq" id="WP_079686594.1">
    <property type="nucleotide sequence ID" value="NZ_FUZU01000001.1"/>
</dbReference>
<sequence>MKQIVNILVIVSIIMLLFLGVRNMFFPSNTFEQYGIKLESVLTFNTFRGAISGMLIGISMILLMGLLTRNKTWYHSSQLLILVILFGRIFSVMVDGWTNAVMPPIVVEVFIITVLYFASKQLDTSKKRV</sequence>
<protein>
    <recommendedName>
        <fullName evidence="4">DUF4345 domain-containing protein</fullName>
    </recommendedName>
</protein>
<dbReference type="InterPro" id="IPR025597">
    <property type="entry name" value="DUF4345"/>
</dbReference>
<keyword evidence="1" id="KW-0812">Transmembrane</keyword>
<dbReference type="Pfam" id="PF14248">
    <property type="entry name" value="DUF4345"/>
    <property type="match status" value="1"/>
</dbReference>
<feature type="transmembrane region" description="Helical" evidence="1">
    <location>
        <begin position="7"/>
        <end position="26"/>
    </location>
</feature>
<evidence type="ECO:0000313" key="3">
    <source>
        <dbReference type="Proteomes" id="UP000190961"/>
    </source>
</evidence>
<proteinExistence type="predicted"/>
<accession>A0A1T5KEQ5</accession>
<name>A0A1T5KEQ5_9BACT</name>
<evidence type="ECO:0000256" key="1">
    <source>
        <dbReference type="SAM" id="Phobius"/>
    </source>
</evidence>
<organism evidence="2 3">
    <name type="scientific">Ohtaekwangia koreensis</name>
    <dbReference type="NCBI Taxonomy" id="688867"/>
    <lineage>
        <taxon>Bacteria</taxon>
        <taxon>Pseudomonadati</taxon>
        <taxon>Bacteroidota</taxon>
        <taxon>Cytophagia</taxon>
        <taxon>Cytophagales</taxon>
        <taxon>Fulvivirgaceae</taxon>
        <taxon>Ohtaekwangia</taxon>
    </lineage>
</organism>
<dbReference type="Proteomes" id="UP000190961">
    <property type="component" value="Unassembled WGS sequence"/>
</dbReference>
<reference evidence="2 3" key="1">
    <citation type="submission" date="2017-02" db="EMBL/GenBank/DDBJ databases">
        <authorList>
            <person name="Peterson S.W."/>
        </authorList>
    </citation>
    <scope>NUCLEOTIDE SEQUENCE [LARGE SCALE GENOMIC DNA]</scope>
    <source>
        <strain evidence="2 3">DSM 25262</strain>
    </source>
</reference>
<feature type="transmembrane region" description="Helical" evidence="1">
    <location>
        <begin position="79"/>
        <end position="94"/>
    </location>
</feature>
<dbReference type="AlphaFoldDB" id="A0A1T5KEQ5"/>
<keyword evidence="1" id="KW-0472">Membrane</keyword>
<dbReference type="OrthoDB" id="1364075at2"/>
<keyword evidence="1" id="KW-1133">Transmembrane helix</keyword>
<feature type="transmembrane region" description="Helical" evidence="1">
    <location>
        <begin position="100"/>
        <end position="118"/>
    </location>
</feature>
<dbReference type="STRING" id="688867.SAMN05660236_2105"/>
<keyword evidence="3" id="KW-1185">Reference proteome</keyword>
<feature type="transmembrane region" description="Helical" evidence="1">
    <location>
        <begin position="46"/>
        <end position="67"/>
    </location>
</feature>
<evidence type="ECO:0000313" key="2">
    <source>
        <dbReference type="EMBL" id="SKC62222.1"/>
    </source>
</evidence>
<evidence type="ECO:0008006" key="4">
    <source>
        <dbReference type="Google" id="ProtNLM"/>
    </source>
</evidence>
<gene>
    <name evidence="2" type="ORF">SAMN05660236_2105</name>
</gene>
<dbReference type="EMBL" id="FUZU01000001">
    <property type="protein sequence ID" value="SKC62222.1"/>
    <property type="molecule type" value="Genomic_DNA"/>
</dbReference>